<feature type="compositionally biased region" description="Low complexity" evidence="2">
    <location>
        <begin position="862"/>
        <end position="881"/>
    </location>
</feature>
<feature type="compositionally biased region" description="Polar residues" evidence="2">
    <location>
        <begin position="781"/>
        <end position="797"/>
    </location>
</feature>
<keyword evidence="1" id="KW-0175">Coiled coil</keyword>
<evidence type="ECO:0000313" key="3">
    <source>
        <dbReference type="EMBL" id="PIA15322.1"/>
    </source>
</evidence>
<evidence type="ECO:0008006" key="5">
    <source>
        <dbReference type="Google" id="ProtNLM"/>
    </source>
</evidence>
<feature type="coiled-coil region" evidence="1">
    <location>
        <begin position="328"/>
        <end position="440"/>
    </location>
</feature>
<accession>A0A2G5B8L5</accession>
<dbReference type="Proteomes" id="UP000242474">
    <property type="component" value="Unassembled WGS sequence"/>
</dbReference>
<dbReference type="PANTHER" id="PTHR45615:SF40">
    <property type="entry name" value="MYOSIN HEAVY CHAIN, NON-MUSCLE"/>
    <property type="match status" value="1"/>
</dbReference>
<feature type="coiled-coil region" evidence="1">
    <location>
        <begin position="512"/>
        <end position="662"/>
    </location>
</feature>
<dbReference type="STRING" id="763665.A0A2G5B8L5"/>
<evidence type="ECO:0000256" key="2">
    <source>
        <dbReference type="SAM" id="MobiDB-lite"/>
    </source>
</evidence>
<feature type="compositionally biased region" description="Polar residues" evidence="2">
    <location>
        <begin position="739"/>
        <end position="757"/>
    </location>
</feature>
<evidence type="ECO:0000256" key="1">
    <source>
        <dbReference type="SAM" id="Coils"/>
    </source>
</evidence>
<dbReference type="GO" id="GO:0005737">
    <property type="term" value="C:cytoplasm"/>
    <property type="evidence" value="ECO:0007669"/>
    <property type="project" value="TreeGrafter"/>
</dbReference>
<name>A0A2G5B8L5_COERN</name>
<keyword evidence="4" id="KW-1185">Reference proteome</keyword>
<dbReference type="GO" id="GO:0000146">
    <property type="term" value="F:microfilament motor activity"/>
    <property type="evidence" value="ECO:0007669"/>
    <property type="project" value="TreeGrafter"/>
</dbReference>
<protein>
    <recommendedName>
        <fullName evidence="5">Kinesin motor domain-containing protein</fullName>
    </recommendedName>
</protein>
<feature type="compositionally biased region" description="Basic residues" evidence="2">
    <location>
        <begin position="885"/>
        <end position="896"/>
    </location>
</feature>
<dbReference type="PANTHER" id="PTHR45615">
    <property type="entry name" value="MYOSIN HEAVY CHAIN, NON-MUSCLE"/>
    <property type="match status" value="1"/>
</dbReference>
<reference evidence="3 4" key="1">
    <citation type="journal article" date="2015" name="Genome Biol. Evol.">
        <title>Phylogenomic analyses indicate that early fungi evolved digesting cell walls of algal ancestors of land plants.</title>
        <authorList>
            <person name="Chang Y."/>
            <person name="Wang S."/>
            <person name="Sekimoto S."/>
            <person name="Aerts A.L."/>
            <person name="Choi C."/>
            <person name="Clum A."/>
            <person name="LaButti K.M."/>
            <person name="Lindquist E.A."/>
            <person name="Yee Ngan C."/>
            <person name="Ohm R.A."/>
            <person name="Salamov A.A."/>
            <person name="Grigoriev I.V."/>
            <person name="Spatafora J.W."/>
            <person name="Berbee M.L."/>
        </authorList>
    </citation>
    <scope>NUCLEOTIDE SEQUENCE [LARGE SCALE GENOMIC DNA]</scope>
    <source>
        <strain evidence="3 4">NRRL 1564</strain>
    </source>
</reference>
<organism evidence="3 4">
    <name type="scientific">Coemansia reversa (strain ATCC 12441 / NRRL 1564)</name>
    <dbReference type="NCBI Taxonomy" id="763665"/>
    <lineage>
        <taxon>Eukaryota</taxon>
        <taxon>Fungi</taxon>
        <taxon>Fungi incertae sedis</taxon>
        <taxon>Zoopagomycota</taxon>
        <taxon>Kickxellomycotina</taxon>
        <taxon>Kickxellomycetes</taxon>
        <taxon>Kickxellales</taxon>
        <taxon>Kickxellaceae</taxon>
        <taxon>Coemansia</taxon>
    </lineage>
</organism>
<dbReference type="GO" id="GO:0016460">
    <property type="term" value="C:myosin II complex"/>
    <property type="evidence" value="ECO:0007669"/>
    <property type="project" value="TreeGrafter"/>
</dbReference>
<gene>
    <name evidence="3" type="ORF">COEREDRAFT_87939</name>
</gene>
<feature type="region of interest" description="Disordered" evidence="2">
    <location>
        <begin position="725"/>
        <end position="968"/>
    </location>
</feature>
<dbReference type="GO" id="GO:0032982">
    <property type="term" value="C:myosin filament"/>
    <property type="evidence" value="ECO:0007669"/>
    <property type="project" value="TreeGrafter"/>
</dbReference>
<sequence length="1049" mass="115398">MPVIQTNGSMNSSQLKLQNTEVFVGLVGDHSIAQPGDTSKYFSRISEGEETERIYVDGCTPDAGNLFSVGNLQNYIKHAVEGGTSAVFLSGAGITRMGDYDRKQLMSEVCRGIGKSMAQFDPDISMTYAFVGLTDTKVVDFHRDRMVSLDKLKHGLNDLQHEVDDWEVTEDKILRGATLPFVLSLHFESLRDGAPTNGHLCVVDLSIVNWSLSEALDSGPKSNGTGMLQQSTTSLSKLIHLMANDAILTGVSIPANALITLVGEFLYGESKTAFVVYLNTDEGAGSDLTPTLQLIKSVRKLKSREIIKTVDRRVMFFYEKAKYYQGEKYRLQDEIVDVQDEKEQAEKDLDDIQRDFGEEREALEKEVTHWQEKGKTLENTIASLRSTNQGIEADARWENARLVTEKMAMKDELRRAEIEMAAAEDSKSQLLDLYESLQNSYDSLDSVYSELLAAYRMLKDRYGQLADEDAELQQSVTSLQKQVDLKSEQIDAQKTANTEATAAHATQIELMETRLAQETEALELKLDKEKQRSRQQQAQITQLETANKAMVMSQSEEVVGLQTTIGELSSKLEEVESQAASEAATLSGSLRASEKQVKRLESERVNLQAKVDQLAADNEKQVEQAERQAQWDHERELLKRQIQRLQKTAENSQRRETELREESEQQWAAWEQEKNRNHQKYLRLRTKFRDAVEFAADAQLKFDSERANSDAAPFSINAESALPLPVTKKSADADEEDSSAGTNSKPKSGASKANGQKTQRRKAPARRAKETIAISKVVESAESTKQPTQIRENSGSPQPAPRARRSQHRAPPNYTESGDNSDADFADDFSKNHLPSADVTSDNMVHASAVEDSSDSEISFNPAAIAAAEPAAPDSSAIEPPAAAPKRRRGTLRAKKSTQELNAELRTHPARKRASSSIQDPADDSIEAAEGSPPKRRRGVARPAPSTAAKGRSRGSKPATVISEPANTPAQLVSETAAAETTGLGGAAALKKKRKLNLSRMRNLLGITSDRPSVAFAAGTHAVKFNVPKIRTGSTHATAADDTASADSD</sequence>
<dbReference type="OrthoDB" id="5583791at2759"/>
<evidence type="ECO:0000313" key="4">
    <source>
        <dbReference type="Proteomes" id="UP000242474"/>
    </source>
</evidence>
<dbReference type="AlphaFoldDB" id="A0A2G5B8L5"/>
<proteinExistence type="predicted"/>
<dbReference type="EMBL" id="KZ303508">
    <property type="protein sequence ID" value="PIA15322.1"/>
    <property type="molecule type" value="Genomic_DNA"/>
</dbReference>
<dbReference type="GO" id="GO:0051015">
    <property type="term" value="F:actin filament binding"/>
    <property type="evidence" value="ECO:0007669"/>
    <property type="project" value="TreeGrafter"/>
</dbReference>